<keyword evidence="5 6" id="KW-0539">Nucleus</keyword>
<dbReference type="Proteomes" id="UP001149813">
    <property type="component" value="Unassembled WGS sequence"/>
</dbReference>
<feature type="region of interest" description="Disordered" evidence="7">
    <location>
        <begin position="177"/>
        <end position="202"/>
    </location>
</feature>
<keyword evidence="4" id="KW-0804">Transcription</keyword>
<accession>A0A9W8CUH7</accession>
<evidence type="ECO:0000259" key="8">
    <source>
        <dbReference type="PROSITE" id="PS50006"/>
    </source>
</evidence>
<dbReference type="Gene3D" id="1.10.10.10">
    <property type="entry name" value="Winged helix-like DNA-binding domain superfamily/Winged helix DNA-binding domain"/>
    <property type="match status" value="1"/>
</dbReference>
<dbReference type="InterPro" id="IPR000253">
    <property type="entry name" value="FHA_dom"/>
</dbReference>
<dbReference type="InterPro" id="IPR036390">
    <property type="entry name" value="WH_DNA-bd_sf"/>
</dbReference>
<feature type="compositionally biased region" description="Polar residues" evidence="7">
    <location>
        <begin position="640"/>
        <end position="666"/>
    </location>
</feature>
<dbReference type="CDD" id="cd00059">
    <property type="entry name" value="FH_FOX"/>
    <property type="match status" value="1"/>
</dbReference>
<evidence type="ECO:0000256" key="5">
    <source>
        <dbReference type="ARBA" id="ARBA00023242"/>
    </source>
</evidence>
<dbReference type="SUPFAM" id="SSF46785">
    <property type="entry name" value="Winged helix' DNA-binding domain"/>
    <property type="match status" value="1"/>
</dbReference>
<evidence type="ECO:0000256" key="2">
    <source>
        <dbReference type="ARBA" id="ARBA00023015"/>
    </source>
</evidence>
<dbReference type="PANTHER" id="PTHR45881:SF1">
    <property type="entry name" value="FORK HEAD PROTEIN HOMOLOG 2"/>
    <property type="match status" value="1"/>
</dbReference>
<dbReference type="FunFam" id="1.10.10.10:FF:000030">
    <property type="entry name" value="Forkhead box protein K2"/>
    <property type="match status" value="1"/>
</dbReference>
<feature type="compositionally biased region" description="Basic residues" evidence="7">
    <location>
        <begin position="604"/>
        <end position="618"/>
    </location>
</feature>
<feature type="compositionally biased region" description="Polar residues" evidence="7">
    <location>
        <begin position="683"/>
        <end position="704"/>
    </location>
</feature>
<dbReference type="Pfam" id="PF00250">
    <property type="entry name" value="Forkhead"/>
    <property type="match status" value="1"/>
</dbReference>
<dbReference type="PROSITE" id="PS00658">
    <property type="entry name" value="FORK_HEAD_2"/>
    <property type="match status" value="1"/>
</dbReference>
<evidence type="ECO:0000256" key="7">
    <source>
        <dbReference type="SAM" id="MobiDB-lite"/>
    </source>
</evidence>
<dbReference type="GO" id="GO:0000978">
    <property type="term" value="F:RNA polymerase II cis-regulatory region sequence-specific DNA binding"/>
    <property type="evidence" value="ECO:0007669"/>
    <property type="project" value="TreeGrafter"/>
</dbReference>
<dbReference type="Pfam" id="PF00498">
    <property type="entry name" value="FHA"/>
    <property type="match status" value="1"/>
</dbReference>
<dbReference type="AlphaFoldDB" id="A0A9W8CUH7"/>
<reference evidence="10" key="1">
    <citation type="submission" date="2022-07" db="EMBL/GenBank/DDBJ databases">
        <title>Phylogenomic reconstructions and comparative analyses of Kickxellomycotina fungi.</title>
        <authorList>
            <person name="Reynolds N.K."/>
            <person name="Stajich J.E."/>
            <person name="Barry K."/>
            <person name="Grigoriev I.V."/>
            <person name="Crous P."/>
            <person name="Smith M.E."/>
        </authorList>
    </citation>
    <scope>NUCLEOTIDE SEQUENCE</scope>
    <source>
        <strain evidence="10">NBRC 32514</strain>
    </source>
</reference>
<feature type="DNA-binding region" description="Fork-head" evidence="6">
    <location>
        <begin position="387"/>
        <end position="481"/>
    </location>
</feature>
<proteinExistence type="predicted"/>
<feature type="compositionally biased region" description="Polar residues" evidence="7">
    <location>
        <begin position="547"/>
        <end position="556"/>
    </location>
</feature>
<feature type="compositionally biased region" description="Low complexity" evidence="7">
    <location>
        <begin position="118"/>
        <end position="135"/>
    </location>
</feature>
<name>A0A9W8CUH7_9FUNG</name>
<feature type="compositionally biased region" description="Pro residues" evidence="7">
    <location>
        <begin position="224"/>
        <end position="233"/>
    </location>
</feature>
<evidence type="ECO:0008006" key="12">
    <source>
        <dbReference type="Google" id="ProtNLM"/>
    </source>
</evidence>
<organism evidence="10 11">
    <name type="scientific">Coemansia erecta</name>
    <dbReference type="NCBI Taxonomy" id="147472"/>
    <lineage>
        <taxon>Eukaryota</taxon>
        <taxon>Fungi</taxon>
        <taxon>Fungi incertae sedis</taxon>
        <taxon>Zoopagomycota</taxon>
        <taxon>Kickxellomycotina</taxon>
        <taxon>Kickxellomycetes</taxon>
        <taxon>Kickxellales</taxon>
        <taxon>Kickxellaceae</taxon>
        <taxon>Coemansia</taxon>
    </lineage>
</organism>
<feature type="compositionally biased region" description="Low complexity" evidence="7">
    <location>
        <begin position="345"/>
        <end position="355"/>
    </location>
</feature>
<comment type="caution">
    <text evidence="10">The sequence shown here is derived from an EMBL/GenBank/DDBJ whole genome shotgun (WGS) entry which is preliminary data.</text>
</comment>
<evidence type="ECO:0000256" key="6">
    <source>
        <dbReference type="PROSITE-ProRule" id="PRU00089"/>
    </source>
</evidence>
<dbReference type="CDD" id="cd22701">
    <property type="entry name" value="FHA_FKH1-like"/>
    <property type="match status" value="1"/>
</dbReference>
<dbReference type="PANTHER" id="PTHR45881">
    <property type="entry name" value="CHECKPOINT SUPPRESSOR 1-LIKE, ISOFORM A-RELATED"/>
    <property type="match status" value="1"/>
</dbReference>
<comment type="subcellular location">
    <subcellularLocation>
        <location evidence="1 6">Nucleus</location>
    </subcellularLocation>
</comment>
<evidence type="ECO:0000259" key="9">
    <source>
        <dbReference type="PROSITE" id="PS50039"/>
    </source>
</evidence>
<feature type="compositionally biased region" description="Low complexity" evidence="7">
    <location>
        <begin position="501"/>
        <end position="546"/>
    </location>
</feature>
<feature type="compositionally biased region" description="Basic and acidic residues" evidence="7">
    <location>
        <begin position="484"/>
        <end position="497"/>
    </location>
</feature>
<feature type="domain" description="FHA" evidence="8">
    <location>
        <begin position="29"/>
        <end position="86"/>
    </location>
</feature>
<keyword evidence="2" id="KW-0805">Transcription regulation</keyword>
<feature type="region of interest" description="Disordered" evidence="7">
    <location>
        <begin position="118"/>
        <end position="162"/>
    </location>
</feature>
<feature type="region of interest" description="Disordered" evidence="7">
    <location>
        <begin position="482"/>
        <end position="721"/>
    </location>
</feature>
<evidence type="ECO:0000256" key="1">
    <source>
        <dbReference type="ARBA" id="ARBA00004123"/>
    </source>
</evidence>
<feature type="compositionally biased region" description="Basic and acidic residues" evidence="7">
    <location>
        <begin position="373"/>
        <end position="384"/>
    </location>
</feature>
<evidence type="ECO:0000256" key="3">
    <source>
        <dbReference type="ARBA" id="ARBA00023125"/>
    </source>
</evidence>
<dbReference type="Gene3D" id="2.60.200.20">
    <property type="match status" value="1"/>
</dbReference>
<evidence type="ECO:0000313" key="10">
    <source>
        <dbReference type="EMBL" id="KAJ1723882.1"/>
    </source>
</evidence>
<feature type="region of interest" description="Disordered" evidence="7">
    <location>
        <begin position="215"/>
        <end position="385"/>
    </location>
</feature>
<dbReference type="GO" id="GO:0005634">
    <property type="term" value="C:nucleus"/>
    <property type="evidence" value="ECO:0007669"/>
    <property type="project" value="UniProtKB-SubCell"/>
</dbReference>
<gene>
    <name evidence="10" type="ORF">LPJ53_001791</name>
</gene>
<dbReference type="OrthoDB" id="5954824at2759"/>
<feature type="domain" description="Fork-head" evidence="9">
    <location>
        <begin position="387"/>
        <end position="481"/>
    </location>
</feature>
<dbReference type="InterPro" id="IPR030456">
    <property type="entry name" value="TF_fork_head_CS_2"/>
</dbReference>
<keyword evidence="3 6" id="KW-0238">DNA-binding</keyword>
<dbReference type="SMART" id="SM00240">
    <property type="entry name" value="FHA"/>
    <property type="match status" value="1"/>
</dbReference>
<dbReference type="SUPFAM" id="SSF49879">
    <property type="entry name" value="SMAD/FHA domain"/>
    <property type="match status" value="1"/>
</dbReference>
<feature type="compositionally biased region" description="Gly residues" evidence="7">
    <location>
        <begin position="136"/>
        <end position="148"/>
    </location>
</feature>
<dbReference type="SMART" id="SM00339">
    <property type="entry name" value="FH"/>
    <property type="match status" value="1"/>
</dbReference>
<feature type="compositionally biased region" description="Basic and acidic residues" evidence="7">
    <location>
        <begin position="251"/>
        <end position="268"/>
    </location>
</feature>
<evidence type="ECO:0000313" key="11">
    <source>
        <dbReference type="Proteomes" id="UP001149813"/>
    </source>
</evidence>
<dbReference type="InterPro" id="IPR008984">
    <property type="entry name" value="SMAD_FHA_dom_sf"/>
</dbReference>
<dbReference type="EMBL" id="JANBOJ010000049">
    <property type="protein sequence ID" value="KAJ1723882.1"/>
    <property type="molecule type" value="Genomic_DNA"/>
</dbReference>
<dbReference type="InterPro" id="IPR036388">
    <property type="entry name" value="WH-like_DNA-bd_sf"/>
</dbReference>
<feature type="compositionally biased region" description="Acidic residues" evidence="7">
    <location>
        <begin position="568"/>
        <end position="598"/>
    </location>
</feature>
<feature type="compositionally biased region" description="Low complexity" evidence="7">
    <location>
        <begin position="705"/>
        <end position="721"/>
    </location>
</feature>
<keyword evidence="11" id="KW-1185">Reference proteome</keyword>
<dbReference type="PROSITE" id="PS50006">
    <property type="entry name" value="FHA_DOMAIN"/>
    <property type="match status" value="1"/>
</dbReference>
<evidence type="ECO:0000256" key="4">
    <source>
        <dbReference type="ARBA" id="ARBA00023163"/>
    </source>
</evidence>
<dbReference type="PROSITE" id="PS50039">
    <property type="entry name" value="FORK_HEAD_3"/>
    <property type="match status" value="1"/>
</dbReference>
<feature type="compositionally biased region" description="Pro residues" evidence="7">
    <location>
        <begin position="306"/>
        <end position="317"/>
    </location>
</feature>
<dbReference type="GO" id="GO:0000981">
    <property type="term" value="F:DNA-binding transcription factor activity, RNA polymerase II-specific"/>
    <property type="evidence" value="ECO:0007669"/>
    <property type="project" value="TreeGrafter"/>
</dbReference>
<dbReference type="InterPro" id="IPR001766">
    <property type="entry name" value="Fork_head_dom"/>
</dbReference>
<dbReference type="PRINTS" id="PR00053">
    <property type="entry name" value="FORKHEAD"/>
</dbReference>
<protein>
    <recommendedName>
        <fullName evidence="12">Fork-head domain-containing protein</fullName>
    </recommendedName>
</protein>
<sequence length="721" mass="77543">MSDTAQVPVQAYAKLEGPDFCYYIRTLEVSLGRHPSAEGTDSVDIDLGDSKAVSRRHAKIFYNFMNQSFELQVFGKNGCLVDDEYVAKGQSIMLRHKMVIQIGDTEFTFLLPKSAMSSSGNSNSGAQYQQSVSGSTVGGGVASEGLQGGHLASGPGHHHPMDAAISGAHPAARGAMMAGQPLDMPPQHHHPHHPHGGYPVNAITPQRLNLYSAPDALSRNLPPHRQPGGPPQPLQYHDRQRYTSSPSPRMLSRDHPPPPPLEFRHKSGADYAAGASPSRDMPPRDMPPMGGPLDPGHHQRMQPMPSRIPPPQPPPQPAHGQRYPPAAPGHPQMAHLENAPSTSPGMAHAGMGAAANNRSSPPGVRILPSTDRPTQEDGSADRRNLSKPLFSYASLIAQAINATPDKKVTLSGIYSFIMQHYSYYRYAQNGWQNSIRHNLSLNKAFVRVQRANNEPGKGSYWAIEDSYKAQFLNGVYKRTRRTKKAMEREREIEKQKAAEQGSSSSNRRANAPTAAAASIGPPIAPRRAPAGRARGSSVSGAHRAASQSLSPSTAGSGSIAGGKRMTPDGEDEYEGEDYDVDDDDDDANIDNDDMDDEGASGHDTRRRSGTRRPPAKRTARGDNAHPHLSTGEDTVDYMSSAASNNGESNPGSAPESPTGQQRQPSPSIEKDEIREGPPAIGTRSRTGSINKQQAGNTPYGSANLPSSSRPSQPRPQRSTAH</sequence>